<dbReference type="KEGG" id="tpi:TREPR_0509"/>
<dbReference type="eggNOG" id="ENOG50325JJ">
    <property type="taxonomic scope" value="Bacteria"/>
</dbReference>
<name>F5YLD1_TREPZ</name>
<dbReference type="Pfam" id="PF10974">
    <property type="entry name" value="DUF2804"/>
    <property type="match status" value="1"/>
</dbReference>
<reference evidence="1 2" key="2">
    <citation type="journal article" date="2011" name="ISME J.">
        <title>RNA-seq reveals cooperative metabolic interactions between two termite-gut spirochete species in co-culture.</title>
        <authorList>
            <person name="Rosenthal A.Z."/>
            <person name="Matson E.G."/>
            <person name="Eldar A."/>
            <person name="Leadbetter J.R."/>
        </authorList>
    </citation>
    <scope>NUCLEOTIDE SEQUENCE [LARGE SCALE GENOMIC DNA]</scope>
    <source>
        <strain evidence="2">ATCC BAA-887 / DSM 12427 / ZAS-2</strain>
    </source>
</reference>
<evidence type="ECO:0008006" key="3">
    <source>
        <dbReference type="Google" id="ProtNLM"/>
    </source>
</evidence>
<dbReference type="PANTHER" id="PTHR35868">
    <property type="entry name" value="DUF2804 DOMAIN-CONTAINING PROTEIN-RELATED"/>
    <property type="match status" value="1"/>
</dbReference>
<dbReference type="InterPro" id="IPR021243">
    <property type="entry name" value="DUF2804"/>
</dbReference>
<dbReference type="EMBL" id="CP001843">
    <property type="protein sequence ID" value="AEF86465.1"/>
    <property type="molecule type" value="Genomic_DNA"/>
</dbReference>
<protein>
    <recommendedName>
        <fullName evidence="3">DUF2804 domain-containing protein</fullName>
    </recommendedName>
</protein>
<evidence type="ECO:0000313" key="1">
    <source>
        <dbReference type="EMBL" id="AEF86465.1"/>
    </source>
</evidence>
<keyword evidence="2" id="KW-1185">Reference proteome</keyword>
<sequence>MASRGTPIENGIPIYGTWAQAFESVDLLDIQRPFPYPLPRGLRTLRVKEWEAFTIQDDHFYLDAFWANVKYYHIAQVSLYDKETQEQLCFNKIIPFGGRHLPRNLWNSSVVSRSYGFFFRIHNWLDAQTIKVDLDIEATHRRPSFTAHLEFALNHLKTPPMAVNLPFSERRCMYAFKAFSAVRGDMVFGGRHISLDPAKTTGIFRDYKGFFPYRMRSTWCTAAAAGEKNSWFGFSIAENQAKETFKNNENALWQEGRLTPLPPVRITMPNGVESDWVIQDVEGMVDLTFTPQKKIRSSFNLLLTKWEYNTPLGYYNGMLVNAEGEQIPVHNLWGLGEKLYLRV</sequence>
<dbReference type="AlphaFoldDB" id="F5YLD1"/>
<reference evidence="2" key="1">
    <citation type="submission" date="2009-12" db="EMBL/GenBank/DDBJ databases">
        <title>Complete sequence of Treponema primitia strain ZAS-2.</title>
        <authorList>
            <person name="Tetu S.G."/>
            <person name="Matson E."/>
            <person name="Ren Q."/>
            <person name="Seshadri R."/>
            <person name="Elbourne L."/>
            <person name="Hassan K.A."/>
            <person name="Durkin A."/>
            <person name="Radune D."/>
            <person name="Mohamoud Y."/>
            <person name="Shay R."/>
            <person name="Jin S."/>
            <person name="Zhang X."/>
            <person name="Lucey K."/>
            <person name="Ballor N.R."/>
            <person name="Ottesen E."/>
            <person name="Rosenthal R."/>
            <person name="Allen A."/>
            <person name="Leadbetter J.R."/>
            <person name="Paulsen I.T."/>
        </authorList>
    </citation>
    <scope>NUCLEOTIDE SEQUENCE [LARGE SCALE GENOMIC DNA]</scope>
    <source>
        <strain evidence="2">ATCC BAA-887 / DSM 12427 / ZAS-2</strain>
    </source>
</reference>
<dbReference type="PANTHER" id="PTHR35868:SF4">
    <property type="entry name" value="DUF2804 DOMAIN-CONTAINING PROTEIN"/>
    <property type="match status" value="1"/>
</dbReference>
<dbReference type="STRING" id="545694.TREPR_0509"/>
<evidence type="ECO:0000313" key="2">
    <source>
        <dbReference type="Proteomes" id="UP000009223"/>
    </source>
</evidence>
<dbReference type="HOGENOM" id="CLU_794405_0_0_12"/>
<dbReference type="Proteomes" id="UP000009223">
    <property type="component" value="Chromosome"/>
</dbReference>
<proteinExistence type="predicted"/>
<dbReference type="RefSeq" id="WP_015709509.1">
    <property type="nucleotide sequence ID" value="NC_015578.1"/>
</dbReference>
<organism evidence="1 2">
    <name type="scientific">Treponema primitia (strain ATCC BAA-887 / DSM 12427 / ZAS-2)</name>
    <dbReference type="NCBI Taxonomy" id="545694"/>
    <lineage>
        <taxon>Bacteria</taxon>
        <taxon>Pseudomonadati</taxon>
        <taxon>Spirochaetota</taxon>
        <taxon>Spirochaetia</taxon>
        <taxon>Spirochaetales</taxon>
        <taxon>Treponemataceae</taxon>
        <taxon>Treponema</taxon>
    </lineage>
</organism>
<accession>F5YLD1</accession>
<gene>
    <name evidence="1" type="ordered locus">TREPR_0509</name>
</gene>